<evidence type="ECO:0000313" key="5">
    <source>
        <dbReference type="EMBL" id="MCF4099599.1"/>
    </source>
</evidence>
<name>A0ABS9ECI2_9HYPH</name>
<feature type="transmembrane region" description="Helical" evidence="4">
    <location>
        <begin position="166"/>
        <end position="192"/>
    </location>
</feature>
<evidence type="ECO:0000256" key="3">
    <source>
        <dbReference type="ARBA" id="ARBA00023136"/>
    </source>
</evidence>
<evidence type="ECO:0000256" key="2">
    <source>
        <dbReference type="ARBA" id="ARBA00022989"/>
    </source>
</evidence>
<reference evidence="5 6" key="1">
    <citation type="submission" date="2022-01" db="EMBL/GenBank/DDBJ databases">
        <title>Maritalea mediterranea sp. nov., isolated from marine plastic residues from the Malva-rosa beach (Valencia, Spain).</title>
        <authorList>
            <person name="Vidal-Verdu A."/>
            <person name="Molina-Menor E."/>
            <person name="Pascual J."/>
            <person name="Pereto J."/>
            <person name="Porcar M."/>
        </authorList>
    </citation>
    <scope>NUCLEOTIDE SEQUENCE [LARGE SCALE GENOMIC DNA]</scope>
    <source>
        <strain evidence="5 6">P4.10X</strain>
    </source>
</reference>
<feature type="transmembrane region" description="Helical" evidence="4">
    <location>
        <begin position="381"/>
        <end position="402"/>
    </location>
</feature>
<feature type="transmembrane region" description="Helical" evidence="4">
    <location>
        <begin position="59"/>
        <end position="80"/>
    </location>
</feature>
<keyword evidence="2 4" id="KW-1133">Transmembrane helix</keyword>
<keyword evidence="3 4" id="KW-0472">Membrane</keyword>
<evidence type="ECO:0000313" key="6">
    <source>
        <dbReference type="Proteomes" id="UP001201217"/>
    </source>
</evidence>
<feature type="transmembrane region" description="Helical" evidence="4">
    <location>
        <begin position="344"/>
        <end position="361"/>
    </location>
</feature>
<comment type="caution">
    <text evidence="5">The sequence shown here is derived from an EMBL/GenBank/DDBJ whole genome shotgun (WGS) entry which is preliminary data.</text>
</comment>
<gene>
    <name evidence="5" type="ORF">L1I42_13980</name>
</gene>
<keyword evidence="6" id="KW-1185">Reference proteome</keyword>
<feature type="transmembrane region" description="Helical" evidence="4">
    <location>
        <begin position="198"/>
        <end position="219"/>
    </location>
</feature>
<feature type="transmembrane region" description="Helical" evidence="4">
    <location>
        <begin position="408"/>
        <end position="429"/>
    </location>
</feature>
<feature type="transmembrane region" description="Helical" evidence="4">
    <location>
        <begin position="104"/>
        <end position="125"/>
    </location>
</feature>
<dbReference type="EMBL" id="JAKGTI010000003">
    <property type="protein sequence ID" value="MCF4099599.1"/>
    <property type="molecule type" value="Genomic_DNA"/>
</dbReference>
<evidence type="ECO:0000256" key="4">
    <source>
        <dbReference type="SAM" id="Phobius"/>
    </source>
</evidence>
<dbReference type="InterPro" id="IPR052528">
    <property type="entry name" value="Sugar_transport-like"/>
</dbReference>
<accession>A0ABS9ECI2</accession>
<sequence length="434" mass="45393">MSQSPSQIAYDLLTAEDDGRVCRDIPEKACNAKEANFAIHVASLSMSKMADGLVDPKLILSWLLTTAGAPAAIIGMLVPVREAGALLPQLFTAGHIRNMAQRKFAWAIGAFLQGAAASGMALAAFTLQGWALGFSIIALLTLLALARSVCSVAYKDVLGKTVAKSVRGTATGTASSIGAGFVIGFALLLTFVGEHKLMLVQVGLASAGLFWIFGSLNFLRLAEEKGANEGGGNPFTLALENASALKQDKQLFWFILTRALLTATALAPPFMIALGGANDVNTQAFQGLGLLLLASAGAGLISSYIWGRLADRSSRKTLALSGLMGGLALALSVVADLLGWLNSIYMLPLLLFGLMIAYQGVRLGRSTHLVDMADKDDRAVYTALSNTIIGVVLLAGSIFGVVGTLFGAHSVIGLFALMCFAASACALRLNEEQH</sequence>
<dbReference type="InterPro" id="IPR036259">
    <property type="entry name" value="MFS_trans_sf"/>
</dbReference>
<feature type="transmembrane region" description="Helical" evidence="4">
    <location>
        <begin position="284"/>
        <end position="306"/>
    </location>
</feature>
<dbReference type="SUPFAM" id="SSF103473">
    <property type="entry name" value="MFS general substrate transporter"/>
    <property type="match status" value="1"/>
</dbReference>
<proteinExistence type="predicted"/>
<dbReference type="RefSeq" id="WP_236115287.1">
    <property type="nucleotide sequence ID" value="NZ_JAKGTI010000003.1"/>
</dbReference>
<feature type="transmembrane region" description="Helical" evidence="4">
    <location>
        <begin position="131"/>
        <end position="154"/>
    </location>
</feature>
<evidence type="ECO:0000256" key="1">
    <source>
        <dbReference type="ARBA" id="ARBA00022692"/>
    </source>
</evidence>
<protein>
    <submittedName>
        <fullName evidence="5">MFS transporter permease</fullName>
    </submittedName>
</protein>
<keyword evidence="1 4" id="KW-0812">Transmembrane</keyword>
<feature type="transmembrane region" description="Helical" evidence="4">
    <location>
        <begin position="251"/>
        <end position="272"/>
    </location>
</feature>
<dbReference type="InterPro" id="IPR011701">
    <property type="entry name" value="MFS"/>
</dbReference>
<dbReference type="PANTHER" id="PTHR23526:SF2">
    <property type="entry name" value="MAJOR FACILITATOR SUPERFAMILY (MFS) PROFILE DOMAIN-CONTAINING PROTEIN"/>
    <property type="match status" value="1"/>
</dbReference>
<organism evidence="5 6">
    <name type="scientific">Maritalea mediterranea</name>
    <dbReference type="NCBI Taxonomy" id="2909667"/>
    <lineage>
        <taxon>Bacteria</taxon>
        <taxon>Pseudomonadati</taxon>
        <taxon>Pseudomonadota</taxon>
        <taxon>Alphaproteobacteria</taxon>
        <taxon>Hyphomicrobiales</taxon>
        <taxon>Devosiaceae</taxon>
        <taxon>Maritalea</taxon>
    </lineage>
</organism>
<dbReference type="Pfam" id="PF07690">
    <property type="entry name" value="MFS_1"/>
    <property type="match status" value="1"/>
</dbReference>
<dbReference type="Gene3D" id="1.20.1250.20">
    <property type="entry name" value="MFS general substrate transporter like domains"/>
    <property type="match status" value="1"/>
</dbReference>
<dbReference type="Proteomes" id="UP001201217">
    <property type="component" value="Unassembled WGS sequence"/>
</dbReference>
<dbReference type="PANTHER" id="PTHR23526">
    <property type="entry name" value="INTEGRAL MEMBRANE TRANSPORT PROTEIN-RELATED"/>
    <property type="match status" value="1"/>
</dbReference>
<feature type="transmembrane region" description="Helical" evidence="4">
    <location>
        <begin position="318"/>
        <end position="338"/>
    </location>
</feature>